<name>A0A437LZ92_9PROT</name>
<feature type="transmembrane region" description="Helical" evidence="1">
    <location>
        <begin position="38"/>
        <end position="57"/>
    </location>
</feature>
<keyword evidence="1" id="KW-1133">Transmembrane helix</keyword>
<dbReference type="EMBL" id="SACL01000013">
    <property type="protein sequence ID" value="RVT90624.1"/>
    <property type="molecule type" value="Genomic_DNA"/>
</dbReference>
<evidence type="ECO:0000313" key="3">
    <source>
        <dbReference type="Proteomes" id="UP000282957"/>
    </source>
</evidence>
<organism evidence="2 3">
    <name type="scientific">Rhodovarius crocodyli</name>
    <dbReference type="NCBI Taxonomy" id="1979269"/>
    <lineage>
        <taxon>Bacteria</taxon>
        <taxon>Pseudomonadati</taxon>
        <taxon>Pseudomonadota</taxon>
        <taxon>Alphaproteobacteria</taxon>
        <taxon>Acetobacterales</taxon>
        <taxon>Roseomonadaceae</taxon>
        <taxon>Rhodovarius</taxon>
    </lineage>
</organism>
<proteinExistence type="predicted"/>
<feature type="transmembrane region" description="Helical" evidence="1">
    <location>
        <begin position="7"/>
        <end position="26"/>
    </location>
</feature>
<reference evidence="2 3" key="1">
    <citation type="submission" date="2019-01" db="EMBL/GenBank/DDBJ databases">
        <authorList>
            <person name="Chen W.-M."/>
        </authorList>
    </citation>
    <scope>NUCLEOTIDE SEQUENCE [LARGE SCALE GENOMIC DNA]</scope>
    <source>
        <strain evidence="2 3">CCP-6</strain>
    </source>
</reference>
<comment type="caution">
    <text evidence="2">The sequence shown here is derived from an EMBL/GenBank/DDBJ whole genome shotgun (WGS) entry which is preliminary data.</text>
</comment>
<sequence length="67" mass="6872">MLQRIGLALVGTGLSLILMVVAVMMTDGLTPGRISPTYAALTAAGAGLALVLGLRLLERGRDQHGLS</sequence>
<gene>
    <name evidence="2" type="ORF">EOD42_23630</name>
</gene>
<dbReference type="RefSeq" id="WP_127790066.1">
    <property type="nucleotide sequence ID" value="NZ_SACL01000013.1"/>
</dbReference>
<dbReference type="AlphaFoldDB" id="A0A437LZ92"/>
<keyword evidence="1" id="KW-0472">Membrane</keyword>
<evidence type="ECO:0000256" key="1">
    <source>
        <dbReference type="SAM" id="Phobius"/>
    </source>
</evidence>
<accession>A0A437LZ92</accession>
<keyword evidence="3" id="KW-1185">Reference proteome</keyword>
<protein>
    <submittedName>
        <fullName evidence="2">Uncharacterized protein</fullName>
    </submittedName>
</protein>
<dbReference type="Proteomes" id="UP000282957">
    <property type="component" value="Unassembled WGS sequence"/>
</dbReference>
<keyword evidence="1" id="KW-0812">Transmembrane</keyword>
<evidence type="ECO:0000313" key="2">
    <source>
        <dbReference type="EMBL" id="RVT90624.1"/>
    </source>
</evidence>